<dbReference type="RefSeq" id="WP_154373189.1">
    <property type="nucleotide sequence ID" value="NZ_WKJJ01000005.1"/>
</dbReference>
<dbReference type="Gene3D" id="3.30.300.30">
    <property type="match status" value="1"/>
</dbReference>
<dbReference type="InterPro" id="IPR051087">
    <property type="entry name" value="Mitochondrial_ACSM"/>
</dbReference>
<evidence type="ECO:0000313" key="7">
    <source>
        <dbReference type="EMBL" id="MRV72041.1"/>
    </source>
</evidence>
<evidence type="ECO:0000256" key="4">
    <source>
        <dbReference type="ARBA" id="ARBA00022840"/>
    </source>
</evidence>
<keyword evidence="3" id="KW-0547">Nucleotide-binding</keyword>
<evidence type="ECO:0000259" key="6">
    <source>
        <dbReference type="Pfam" id="PF13193"/>
    </source>
</evidence>
<name>A0A7X2ILH4_9BURK</name>
<dbReference type="InterPro" id="IPR042099">
    <property type="entry name" value="ANL_N_sf"/>
</dbReference>
<reference evidence="7 8" key="1">
    <citation type="submission" date="2019-11" db="EMBL/GenBank/DDBJ databases">
        <title>Novel species isolated from a subtropical stream in China.</title>
        <authorList>
            <person name="Lu H."/>
        </authorList>
    </citation>
    <scope>NUCLEOTIDE SEQUENCE [LARGE SCALE GENOMIC DNA]</scope>
    <source>
        <strain evidence="7 8">FT92W</strain>
    </source>
</reference>
<keyword evidence="2" id="KW-0436">Ligase</keyword>
<dbReference type="FunFam" id="3.30.300.30:FF:000005">
    <property type="entry name" value="Acyl-coenzyme A synthetase ACSM5, mitochondrial"/>
    <property type="match status" value="1"/>
</dbReference>
<dbReference type="Gene3D" id="3.40.50.12780">
    <property type="entry name" value="N-terminal domain of ligase-like"/>
    <property type="match status" value="1"/>
</dbReference>
<evidence type="ECO:0000256" key="1">
    <source>
        <dbReference type="ARBA" id="ARBA00006432"/>
    </source>
</evidence>
<dbReference type="PANTHER" id="PTHR43605:SF10">
    <property type="entry name" value="ACYL-COA SYNTHETASE MEDIUM CHAIN FAMILY MEMBER 3"/>
    <property type="match status" value="1"/>
</dbReference>
<comment type="similarity">
    <text evidence="1">Belongs to the ATP-dependent AMP-binding enzyme family.</text>
</comment>
<evidence type="ECO:0000313" key="8">
    <source>
        <dbReference type="Proteomes" id="UP000446768"/>
    </source>
</evidence>
<sequence length="555" mass="59689">MDFGTTGASPQQRIAQLLEQYGATQVCAAHLLCDRHDPDSVAYRIVSSDLSVEPFTYGDLKRESERFAAALAALGVRPGHRVATLMGKSKEFLITLMGIWRLGAVHVPLFTAFAPAAVALRLTGSDTRVVVCDASQRAKLDPGPDMPVGAPWKIVTVGGAGPDGDPRAIGFQQALDAQVPGFAPATLGPDSPLIQIYTSGTTGRPKGVVVPMRALAAFHAYAEFSLGLRPDDTYWCAADPGWAYGLYFGVLGSFTTGVSSVLLKAGFDAALTYRVLEQCGVTNFAAAPTVYRSMLASDARPGQLRIRCASSAGEPLTPEVNAWAVGTLGVPVYDHYGQTETGMLICNHHDPRLASPVKEASMGTAMPGWTAQVLAKDSDTVAATGEVGRVAFDLRASPLAWFAGYESEPEKSAEKFTADGRWYVTGDLGQVDDDGYFRFSSREDDVIIMAGYRIGPFEIESVLTLHPAVAECAVIAVPDMVRGEVIEAYVVPHQGNAASVELEKELQRWVKERYAAHAYPRKVHFAQHLPKTASGKVQRFVLREQRKQDLARAAA</sequence>
<protein>
    <submittedName>
        <fullName evidence="7">AMP-binding protein</fullName>
    </submittedName>
</protein>
<dbReference type="SUPFAM" id="SSF56801">
    <property type="entry name" value="Acetyl-CoA synthetase-like"/>
    <property type="match status" value="1"/>
</dbReference>
<dbReference type="GO" id="GO:0006633">
    <property type="term" value="P:fatty acid biosynthetic process"/>
    <property type="evidence" value="ECO:0007669"/>
    <property type="project" value="TreeGrafter"/>
</dbReference>
<dbReference type="Proteomes" id="UP000446768">
    <property type="component" value="Unassembled WGS sequence"/>
</dbReference>
<dbReference type="InterPro" id="IPR000873">
    <property type="entry name" value="AMP-dep_synth/lig_dom"/>
</dbReference>
<feature type="domain" description="AMP-binding enzyme C-terminal" evidence="6">
    <location>
        <begin position="458"/>
        <end position="536"/>
    </location>
</feature>
<comment type="caution">
    <text evidence="7">The sequence shown here is derived from an EMBL/GenBank/DDBJ whole genome shotgun (WGS) entry which is preliminary data.</text>
</comment>
<dbReference type="Pfam" id="PF00501">
    <property type="entry name" value="AMP-binding"/>
    <property type="match status" value="1"/>
</dbReference>
<dbReference type="GO" id="GO:0016405">
    <property type="term" value="F:CoA-ligase activity"/>
    <property type="evidence" value="ECO:0007669"/>
    <property type="project" value="UniProtKB-ARBA"/>
</dbReference>
<organism evidence="7 8">
    <name type="scientific">Pseudoduganella rivuli</name>
    <dbReference type="NCBI Taxonomy" id="2666085"/>
    <lineage>
        <taxon>Bacteria</taxon>
        <taxon>Pseudomonadati</taxon>
        <taxon>Pseudomonadota</taxon>
        <taxon>Betaproteobacteria</taxon>
        <taxon>Burkholderiales</taxon>
        <taxon>Oxalobacteraceae</taxon>
        <taxon>Telluria group</taxon>
        <taxon>Pseudoduganella</taxon>
    </lineage>
</organism>
<dbReference type="Pfam" id="PF13193">
    <property type="entry name" value="AMP-binding_C"/>
    <property type="match status" value="1"/>
</dbReference>
<dbReference type="GO" id="GO:0015645">
    <property type="term" value="F:fatty acid ligase activity"/>
    <property type="evidence" value="ECO:0007669"/>
    <property type="project" value="TreeGrafter"/>
</dbReference>
<dbReference type="EMBL" id="WKJJ01000005">
    <property type="protein sequence ID" value="MRV72041.1"/>
    <property type="molecule type" value="Genomic_DNA"/>
</dbReference>
<dbReference type="GO" id="GO:0004321">
    <property type="term" value="F:fatty-acyl-CoA synthase activity"/>
    <property type="evidence" value="ECO:0007669"/>
    <property type="project" value="TreeGrafter"/>
</dbReference>
<gene>
    <name evidence="7" type="ORF">GJ700_09980</name>
</gene>
<keyword evidence="8" id="KW-1185">Reference proteome</keyword>
<dbReference type="GO" id="GO:0005524">
    <property type="term" value="F:ATP binding"/>
    <property type="evidence" value="ECO:0007669"/>
    <property type="project" value="UniProtKB-KW"/>
</dbReference>
<proteinExistence type="inferred from homology"/>
<accession>A0A7X2ILH4</accession>
<evidence type="ECO:0000256" key="2">
    <source>
        <dbReference type="ARBA" id="ARBA00022598"/>
    </source>
</evidence>
<dbReference type="AlphaFoldDB" id="A0A7X2ILH4"/>
<dbReference type="InterPro" id="IPR045851">
    <property type="entry name" value="AMP-bd_C_sf"/>
</dbReference>
<evidence type="ECO:0000256" key="3">
    <source>
        <dbReference type="ARBA" id="ARBA00022741"/>
    </source>
</evidence>
<keyword evidence="4" id="KW-0067">ATP-binding</keyword>
<dbReference type="GO" id="GO:0006637">
    <property type="term" value="P:acyl-CoA metabolic process"/>
    <property type="evidence" value="ECO:0007669"/>
    <property type="project" value="TreeGrafter"/>
</dbReference>
<dbReference type="InterPro" id="IPR025110">
    <property type="entry name" value="AMP-bd_C"/>
</dbReference>
<evidence type="ECO:0000259" key="5">
    <source>
        <dbReference type="Pfam" id="PF00501"/>
    </source>
</evidence>
<feature type="domain" description="AMP-dependent synthetase/ligase" evidence="5">
    <location>
        <begin position="38"/>
        <end position="390"/>
    </location>
</feature>
<dbReference type="PANTHER" id="PTHR43605">
    <property type="entry name" value="ACYL-COENZYME A SYNTHETASE"/>
    <property type="match status" value="1"/>
</dbReference>